<dbReference type="AlphaFoldDB" id="A0A2S2C062"/>
<evidence type="ECO:0000259" key="2">
    <source>
        <dbReference type="Pfam" id="PF08327"/>
    </source>
</evidence>
<name>A0A2S2C062_9NOCA</name>
<dbReference type="KEGG" id="roz:CBI38_24385"/>
<evidence type="ECO:0000313" key="4">
    <source>
        <dbReference type="Proteomes" id="UP000245711"/>
    </source>
</evidence>
<evidence type="ECO:0000313" key="3">
    <source>
        <dbReference type="EMBL" id="AWK74223.1"/>
    </source>
</evidence>
<dbReference type="InterPro" id="IPR013538">
    <property type="entry name" value="ASHA1/2-like_C"/>
</dbReference>
<dbReference type="EMBL" id="CP021354">
    <property type="protein sequence ID" value="AWK74223.1"/>
    <property type="molecule type" value="Genomic_DNA"/>
</dbReference>
<dbReference type="Gene3D" id="3.30.530.20">
    <property type="match status" value="1"/>
</dbReference>
<comment type="similarity">
    <text evidence="1">Belongs to the AHA1 family.</text>
</comment>
<protein>
    <submittedName>
        <fullName evidence="3">Transcriptional regulator</fullName>
    </submittedName>
</protein>
<dbReference type="InterPro" id="IPR023393">
    <property type="entry name" value="START-like_dom_sf"/>
</dbReference>
<keyword evidence="4" id="KW-1185">Reference proteome</keyword>
<organism evidence="3 4">
    <name type="scientific">Rhodococcus oxybenzonivorans</name>
    <dbReference type="NCBI Taxonomy" id="1990687"/>
    <lineage>
        <taxon>Bacteria</taxon>
        <taxon>Bacillati</taxon>
        <taxon>Actinomycetota</taxon>
        <taxon>Actinomycetes</taxon>
        <taxon>Mycobacteriales</taxon>
        <taxon>Nocardiaceae</taxon>
        <taxon>Rhodococcus</taxon>
    </lineage>
</organism>
<feature type="domain" description="Activator of Hsp90 ATPase homologue 1/2-like C-terminal" evidence="2">
    <location>
        <begin position="13"/>
        <end position="155"/>
    </location>
</feature>
<dbReference type="Proteomes" id="UP000245711">
    <property type="component" value="Chromosome"/>
</dbReference>
<sequence>MTEIVQVYAVYIKATPEAIWEAVTKPEWSERYGYGGHVHYDLRPGGKYESRASDEMKAHPGVPDVVVDGEVLECDPPKKLVQTWRMLMDPDNIEGFTTLTYDIAPSSRPGVTKLTVTHDLTNAPQMARMVAGEHEAEGAGGGWNEVLSGLKTLLETGEPMVNWG</sequence>
<dbReference type="RefSeq" id="WP_109332952.1">
    <property type="nucleotide sequence ID" value="NZ_CP021354.1"/>
</dbReference>
<dbReference type="Pfam" id="PF08327">
    <property type="entry name" value="AHSA1"/>
    <property type="match status" value="1"/>
</dbReference>
<evidence type="ECO:0000256" key="1">
    <source>
        <dbReference type="ARBA" id="ARBA00006817"/>
    </source>
</evidence>
<proteinExistence type="inferred from homology"/>
<accession>A0A2S2C062</accession>
<gene>
    <name evidence="3" type="ORF">CBI38_24385</name>
</gene>
<dbReference type="CDD" id="cd08893">
    <property type="entry name" value="SRPBCC_CalC_Aha1-like_GntR-HTH"/>
    <property type="match status" value="1"/>
</dbReference>
<dbReference type="OrthoDB" id="9815653at2"/>
<dbReference type="SUPFAM" id="SSF55961">
    <property type="entry name" value="Bet v1-like"/>
    <property type="match status" value="1"/>
</dbReference>
<reference evidence="3 4" key="1">
    <citation type="submission" date="2017-05" db="EMBL/GenBank/DDBJ databases">
        <title>Isolation of Rhodococcus sp. S2-17 biodegrading of BP-3.</title>
        <authorList>
            <person name="Lee Y."/>
            <person name="Kim K.H."/>
            <person name="Chun B.H."/>
            <person name="Jung H.S."/>
            <person name="Jeon C.O."/>
        </authorList>
    </citation>
    <scope>NUCLEOTIDE SEQUENCE [LARGE SCALE GENOMIC DNA]</scope>
    <source>
        <strain evidence="3 4">S2-17</strain>
    </source>
</reference>